<dbReference type="PROSITE" id="PS50943">
    <property type="entry name" value="HTH_CROC1"/>
    <property type="match status" value="1"/>
</dbReference>
<name>A0A0S2W3A2_9FIRM</name>
<dbReference type="Gene3D" id="1.10.260.40">
    <property type="entry name" value="lambda repressor-like DNA-binding domains"/>
    <property type="match status" value="1"/>
</dbReference>
<dbReference type="SUPFAM" id="SSF47413">
    <property type="entry name" value="lambda repressor-like DNA-binding domains"/>
    <property type="match status" value="1"/>
</dbReference>
<feature type="domain" description="HTH cro/C1-type" evidence="1">
    <location>
        <begin position="7"/>
        <end position="62"/>
    </location>
</feature>
<dbReference type="Proteomes" id="UP000064844">
    <property type="component" value="Chromosome"/>
</dbReference>
<proteinExistence type="predicted"/>
<protein>
    <recommendedName>
        <fullName evidence="1">HTH cro/C1-type domain-containing protein</fullName>
    </recommendedName>
</protein>
<reference evidence="2 3" key="1">
    <citation type="journal article" date="2015" name="Nat. Commun.">
        <title>Production of butyrate from lysine and the Amadori product fructoselysine by a human gut commensal.</title>
        <authorList>
            <person name="Bui T.P."/>
            <person name="Ritari J."/>
            <person name="Boeren S."/>
            <person name="de Waard P."/>
            <person name="Plugge C.M."/>
            <person name="de Vos W.M."/>
        </authorList>
    </citation>
    <scope>NUCLEOTIDE SEQUENCE [LARGE SCALE GENOMIC DNA]</scope>
    <source>
        <strain evidence="2 3">AF211</strain>
    </source>
</reference>
<dbReference type="Gene3D" id="2.10.109.10">
    <property type="entry name" value="Umud Fragment, subunit A"/>
    <property type="match status" value="1"/>
</dbReference>
<dbReference type="GO" id="GO:0003677">
    <property type="term" value="F:DNA binding"/>
    <property type="evidence" value="ECO:0007669"/>
    <property type="project" value="InterPro"/>
</dbReference>
<dbReference type="EMBL" id="CP011307">
    <property type="protein sequence ID" value="ALP93848.1"/>
    <property type="molecule type" value="Genomic_DNA"/>
</dbReference>
<evidence type="ECO:0000313" key="3">
    <source>
        <dbReference type="Proteomes" id="UP000064844"/>
    </source>
</evidence>
<gene>
    <name evidence="2" type="ORF">IB211_01455c</name>
</gene>
<dbReference type="InterPro" id="IPR036286">
    <property type="entry name" value="LexA/Signal_pep-like_sf"/>
</dbReference>
<dbReference type="InterPro" id="IPR010982">
    <property type="entry name" value="Lambda_DNA-bd_dom_sf"/>
</dbReference>
<evidence type="ECO:0000259" key="1">
    <source>
        <dbReference type="PROSITE" id="PS50943"/>
    </source>
</evidence>
<sequence>MSLSKKLSYLKHKEKLTTLEIAQRTSLPVGTLNKIFSGQTLSPSLKIIDRLSALFHVPSHYLIDDEIPVGCNIGAYVESQGLLMLSEREGELFDLFRQLDEHNKQTIEWIIRALVRQSSKQKNSLLERRLLCYTPVAWGERGFYMDSLSFRTLSAPVCTITREADYVITVVDTALEPAYSPGTLLAVTHKAAEQNQLGVFSLNQEGFLRKFCCRRGTCKLMSLNTEFKTLTVGAHDEFLCLGTILGAVRNYRWE</sequence>
<accession>A0A0S2W3A2</accession>
<dbReference type="InterPro" id="IPR015927">
    <property type="entry name" value="Peptidase_S24_S26A/B/C"/>
</dbReference>
<evidence type="ECO:0000313" key="2">
    <source>
        <dbReference type="EMBL" id="ALP93848.1"/>
    </source>
</evidence>
<dbReference type="InterPro" id="IPR001387">
    <property type="entry name" value="Cro/C1-type_HTH"/>
</dbReference>
<dbReference type="KEGG" id="ibu:IB211_01455c"/>
<dbReference type="SMART" id="SM00530">
    <property type="entry name" value="HTH_XRE"/>
    <property type="match status" value="1"/>
</dbReference>
<dbReference type="AlphaFoldDB" id="A0A0S2W3A2"/>
<dbReference type="CDD" id="cd00093">
    <property type="entry name" value="HTH_XRE"/>
    <property type="match status" value="1"/>
</dbReference>
<dbReference type="eggNOG" id="ENOG5033MHT">
    <property type="taxonomic scope" value="Bacteria"/>
</dbReference>
<dbReference type="STRING" id="1297617.IB211_01455c"/>
<reference evidence="3" key="2">
    <citation type="submission" date="2015-04" db="EMBL/GenBank/DDBJ databases">
        <title>A butyrogenic pathway from the amino acid lysine in a human gut commensal.</title>
        <authorList>
            <person name="de Vos W.M."/>
            <person name="Bui N.T.P."/>
            <person name="Plugge C.M."/>
            <person name="Ritari J."/>
        </authorList>
    </citation>
    <scope>NUCLEOTIDE SEQUENCE [LARGE SCALE GENOMIC DNA]</scope>
    <source>
        <strain evidence="3">AF211</strain>
    </source>
</reference>
<dbReference type="Pfam" id="PF00717">
    <property type="entry name" value="Peptidase_S24"/>
    <property type="match status" value="1"/>
</dbReference>
<dbReference type="SUPFAM" id="SSF51306">
    <property type="entry name" value="LexA/Signal peptidase"/>
    <property type="match status" value="1"/>
</dbReference>
<keyword evidence="3" id="KW-1185">Reference proteome</keyword>
<organism evidence="2 3">
    <name type="scientific">Intestinimonas butyriciproducens</name>
    <dbReference type="NCBI Taxonomy" id="1297617"/>
    <lineage>
        <taxon>Bacteria</taxon>
        <taxon>Bacillati</taxon>
        <taxon>Bacillota</taxon>
        <taxon>Clostridia</taxon>
        <taxon>Eubacteriales</taxon>
        <taxon>Intestinimonas</taxon>
    </lineage>
</organism>